<dbReference type="SUPFAM" id="SSF81383">
    <property type="entry name" value="F-box domain"/>
    <property type="match status" value="1"/>
</dbReference>
<reference evidence="2" key="1">
    <citation type="journal article" date="2020" name="Stud. Mycol.">
        <title>101 Dothideomycetes genomes: a test case for predicting lifestyles and emergence of pathogens.</title>
        <authorList>
            <person name="Haridas S."/>
            <person name="Albert R."/>
            <person name="Binder M."/>
            <person name="Bloem J."/>
            <person name="Labutti K."/>
            <person name="Salamov A."/>
            <person name="Andreopoulos B."/>
            <person name="Baker S."/>
            <person name="Barry K."/>
            <person name="Bills G."/>
            <person name="Bluhm B."/>
            <person name="Cannon C."/>
            <person name="Castanera R."/>
            <person name="Culley D."/>
            <person name="Daum C."/>
            <person name="Ezra D."/>
            <person name="Gonzalez J."/>
            <person name="Henrissat B."/>
            <person name="Kuo A."/>
            <person name="Liang C."/>
            <person name="Lipzen A."/>
            <person name="Lutzoni F."/>
            <person name="Magnuson J."/>
            <person name="Mondo S."/>
            <person name="Nolan M."/>
            <person name="Ohm R."/>
            <person name="Pangilinan J."/>
            <person name="Park H.-J."/>
            <person name="Ramirez L."/>
            <person name="Alfaro M."/>
            <person name="Sun H."/>
            <person name="Tritt A."/>
            <person name="Yoshinaga Y."/>
            <person name="Zwiers L.-H."/>
            <person name="Turgeon B."/>
            <person name="Goodwin S."/>
            <person name="Spatafora J."/>
            <person name="Crous P."/>
            <person name="Grigoriev I."/>
        </authorList>
    </citation>
    <scope>NUCLEOTIDE SEQUENCE</scope>
    <source>
        <strain evidence="2">ATCC 16933</strain>
    </source>
</reference>
<keyword evidence="3" id="KW-1185">Reference proteome</keyword>
<evidence type="ECO:0000313" key="3">
    <source>
        <dbReference type="Proteomes" id="UP000799766"/>
    </source>
</evidence>
<dbReference type="CDD" id="cd09917">
    <property type="entry name" value="F-box_SF"/>
    <property type="match status" value="1"/>
</dbReference>
<dbReference type="OrthoDB" id="4192220at2759"/>
<evidence type="ECO:0000259" key="1">
    <source>
        <dbReference type="Pfam" id="PF12937"/>
    </source>
</evidence>
<proteinExistence type="predicted"/>
<gene>
    <name evidence="2" type="ORF">BDY21DRAFT_40198</name>
</gene>
<organism evidence="2 3">
    <name type="scientific">Lineolata rhizophorae</name>
    <dbReference type="NCBI Taxonomy" id="578093"/>
    <lineage>
        <taxon>Eukaryota</taxon>
        <taxon>Fungi</taxon>
        <taxon>Dikarya</taxon>
        <taxon>Ascomycota</taxon>
        <taxon>Pezizomycotina</taxon>
        <taxon>Dothideomycetes</taxon>
        <taxon>Dothideomycetes incertae sedis</taxon>
        <taxon>Lineolatales</taxon>
        <taxon>Lineolataceae</taxon>
        <taxon>Lineolata</taxon>
    </lineage>
</organism>
<dbReference type="Pfam" id="PF12937">
    <property type="entry name" value="F-box-like"/>
    <property type="match status" value="1"/>
</dbReference>
<dbReference type="InterPro" id="IPR001810">
    <property type="entry name" value="F-box_dom"/>
</dbReference>
<dbReference type="AlphaFoldDB" id="A0A6A6NYK7"/>
<dbReference type="Proteomes" id="UP000799766">
    <property type="component" value="Unassembled WGS sequence"/>
</dbReference>
<accession>A0A6A6NYK7</accession>
<dbReference type="Gene3D" id="1.20.1280.50">
    <property type="match status" value="1"/>
</dbReference>
<name>A0A6A6NYK7_9PEZI</name>
<feature type="domain" description="F-box" evidence="1">
    <location>
        <begin position="8"/>
        <end position="50"/>
    </location>
</feature>
<sequence length="473" mass="53819">MAIESRPYLPTELVIRIFSILRASATNGDFVKLLQVCRRWNRIAAPLLWRYTVATNASIRSLNRSLLEEETPLRHCRSLTLNLHSISSAQDGSSVSYKVGEAPRWYRPRWENNPAWVELLDALVELSRLMPIRLQRLQNVSLCFQKSPLDDRVHRHSSGDEVSIPSKIIGDFLRALPSSCTSIELDTTMMDSHVGGPEHLCTTIRLLLPRLQHAQFRLHQLCPNIIDPKFQRLAANSHRDIAFEAPHLRTLMLIISDRMLSPRTILCEETKETQSHSRRHHRLGENTASWVLSHVVPTAIQRCWEAGAMPQIERAEVLHVRRFSRSLWKFLYRDILSNKTTVIPARPASLRPDDPHGLSDVLYARPDPDGTNIFYFGTAAQLEQSIGNAWRSTTNGDRVPESAQQLPISSLSLVNMKWDDAQEELNLPSSATWEEVLCKVKSPSQVAVWSPNITIFTSSLFVPASFYRSAFEL</sequence>
<evidence type="ECO:0000313" key="2">
    <source>
        <dbReference type="EMBL" id="KAF2456648.1"/>
    </source>
</evidence>
<dbReference type="EMBL" id="MU001682">
    <property type="protein sequence ID" value="KAF2456648.1"/>
    <property type="molecule type" value="Genomic_DNA"/>
</dbReference>
<protein>
    <recommendedName>
        <fullName evidence="1">F-box domain-containing protein</fullName>
    </recommendedName>
</protein>
<dbReference type="InterPro" id="IPR036047">
    <property type="entry name" value="F-box-like_dom_sf"/>
</dbReference>